<keyword evidence="2 3" id="KW-0456">Lyase</keyword>
<keyword evidence="4" id="KW-0732">Signal</keyword>
<evidence type="ECO:0000313" key="6">
    <source>
        <dbReference type="EMBL" id="KAJ3841748.1"/>
    </source>
</evidence>
<evidence type="ECO:0000313" key="7">
    <source>
        <dbReference type="Proteomes" id="UP001163846"/>
    </source>
</evidence>
<gene>
    <name evidence="6" type="ORF">F5878DRAFT_447495</name>
</gene>
<keyword evidence="3" id="KW-0624">Polysaccharide degradation</keyword>
<feature type="signal peptide" evidence="4">
    <location>
        <begin position="1"/>
        <end position="28"/>
    </location>
</feature>
<dbReference type="AlphaFoldDB" id="A0AA38PF19"/>
<dbReference type="GO" id="GO:0030570">
    <property type="term" value="F:pectate lyase activity"/>
    <property type="evidence" value="ECO:0007669"/>
    <property type="project" value="InterPro"/>
</dbReference>
<dbReference type="PANTHER" id="PTHR31683">
    <property type="entry name" value="PECTATE LYASE 18-RELATED"/>
    <property type="match status" value="1"/>
</dbReference>
<dbReference type="EMBL" id="MU806029">
    <property type="protein sequence ID" value="KAJ3841748.1"/>
    <property type="molecule type" value="Genomic_DNA"/>
</dbReference>
<accession>A0AA38PF19</accession>
<feature type="domain" description="Pectate lyase" evidence="5">
    <location>
        <begin position="134"/>
        <end position="389"/>
    </location>
</feature>
<dbReference type="Proteomes" id="UP001163846">
    <property type="component" value="Unassembled WGS sequence"/>
</dbReference>
<evidence type="ECO:0000256" key="4">
    <source>
        <dbReference type="SAM" id="SignalP"/>
    </source>
</evidence>
<keyword evidence="7" id="KW-1185">Reference proteome</keyword>
<reference evidence="6" key="1">
    <citation type="submission" date="2022-08" db="EMBL/GenBank/DDBJ databases">
        <authorList>
            <consortium name="DOE Joint Genome Institute"/>
            <person name="Min B."/>
            <person name="Riley R."/>
            <person name="Sierra-Patev S."/>
            <person name="Naranjo-Ortiz M."/>
            <person name="Looney B."/>
            <person name="Konkel Z."/>
            <person name="Slot J.C."/>
            <person name="Sakamoto Y."/>
            <person name="Steenwyk J.L."/>
            <person name="Rokas A."/>
            <person name="Carro J."/>
            <person name="Camarero S."/>
            <person name="Ferreira P."/>
            <person name="Molpeceres G."/>
            <person name="Ruiz-Duenas F.J."/>
            <person name="Serrano A."/>
            <person name="Henrissat B."/>
            <person name="Drula E."/>
            <person name="Hughes K.W."/>
            <person name="Mata J.L."/>
            <person name="Ishikawa N.K."/>
            <person name="Vargas-Isla R."/>
            <person name="Ushijima S."/>
            <person name="Smith C.A."/>
            <person name="Ahrendt S."/>
            <person name="Andreopoulos W."/>
            <person name="He G."/>
            <person name="Labutti K."/>
            <person name="Lipzen A."/>
            <person name="Ng V."/>
            <person name="Sandor L."/>
            <person name="Barry K."/>
            <person name="Martinez A.T."/>
            <person name="Xiao Y."/>
            <person name="Gibbons J.G."/>
            <person name="Terashima K."/>
            <person name="Hibbett D.S."/>
            <person name="Grigoriev I.V."/>
        </authorList>
    </citation>
    <scope>NUCLEOTIDE SEQUENCE</scope>
    <source>
        <strain evidence="6">TFB9207</strain>
    </source>
</reference>
<dbReference type="InterPro" id="IPR012334">
    <property type="entry name" value="Pectin_lyas_fold"/>
</dbReference>
<comment type="subcellular location">
    <subcellularLocation>
        <location evidence="3">Secreted</location>
    </subcellularLocation>
</comment>
<proteinExistence type="inferred from homology"/>
<organism evidence="6 7">
    <name type="scientific">Lentinula raphanica</name>
    <dbReference type="NCBI Taxonomy" id="153919"/>
    <lineage>
        <taxon>Eukaryota</taxon>
        <taxon>Fungi</taxon>
        <taxon>Dikarya</taxon>
        <taxon>Basidiomycota</taxon>
        <taxon>Agaricomycotina</taxon>
        <taxon>Agaricomycetes</taxon>
        <taxon>Agaricomycetidae</taxon>
        <taxon>Agaricales</taxon>
        <taxon>Marasmiineae</taxon>
        <taxon>Omphalotaceae</taxon>
        <taxon>Lentinula</taxon>
    </lineage>
</organism>
<evidence type="ECO:0000256" key="1">
    <source>
        <dbReference type="ARBA" id="ARBA00010980"/>
    </source>
</evidence>
<dbReference type="GO" id="GO:0000272">
    <property type="term" value="P:polysaccharide catabolic process"/>
    <property type="evidence" value="ECO:0007669"/>
    <property type="project" value="UniProtKB-KW"/>
</dbReference>
<dbReference type="PANTHER" id="PTHR31683:SF18">
    <property type="entry name" value="PECTATE LYASE 21-RELATED"/>
    <property type="match status" value="1"/>
</dbReference>
<comment type="similarity">
    <text evidence="1 3">Belongs to the polysaccharide lyase 1 family.</text>
</comment>
<dbReference type="InterPro" id="IPR045032">
    <property type="entry name" value="PEL"/>
</dbReference>
<dbReference type="GO" id="GO:0005576">
    <property type="term" value="C:extracellular region"/>
    <property type="evidence" value="ECO:0007669"/>
    <property type="project" value="UniProtKB-SubCell"/>
</dbReference>
<dbReference type="InterPro" id="IPR011050">
    <property type="entry name" value="Pectin_lyase_fold/virulence"/>
</dbReference>
<evidence type="ECO:0000256" key="3">
    <source>
        <dbReference type="RuleBase" id="RU361173"/>
    </source>
</evidence>
<dbReference type="SUPFAM" id="SSF51126">
    <property type="entry name" value="Pectin lyase-like"/>
    <property type="match status" value="1"/>
</dbReference>
<dbReference type="Gene3D" id="2.160.20.10">
    <property type="entry name" value="Single-stranded right-handed beta-helix, Pectin lyase-like"/>
    <property type="match status" value="1"/>
</dbReference>
<keyword evidence="3" id="KW-0119">Carbohydrate metabolism</keyword>
<evidence type="ECO:0000256" key="2">
    <source>
        <dbReference type="ARBA" id="ARBA00023239"/>
    </source>
</evidence>
<keyword evidence="3" id="KW-0964">Secreted</keyword>
<comment type="caution">
    <text evidence="6">The sequence shown here is derived from an EMBL/GenBank/DDBJ whole genome shotgun (WGS) entry which is preliminary data.</text>
</comment>
<sequence length="527" mass="58286">MVVCAWGSRRITMRNLVVLALFVPFICALQLAGENFSPPVLPHTSFGFGGSAIGGSDNTSSVYIVSNTTELREALALPFSKTIYVNGTINGNQLPNGSFATCQDYIDMTGEPGAEIRQFNFTLYILGFNTTYMSMVDQAISDNVTFDGMNATDYKALIDHMNGWRPVVLDTQKAQVGFTFTNNTSLIGLDENSALNGINLYVHSVDNIWIRNLKLVSPKDCFPAPETFPSSWNAEYDAVGLVTSTNVWLDGCELQDQLDGEYVQPDIIDGWQVWSTMSAPKYIVDHQRQVDRFDGLFDCEDGTDNITFSHNIVRNHHKSMLLGGGTKEFNLDLGRMHFTIFGNHFNNSASRNPLMRFGTFDVFANVYETLNTAGPVFNPTNVTLERRTDLPDDAVFEYNLGVYNQSTVQLQDNVFVQTGPDANDTSRIFTISEATLPQFPARVCIHESNATTPPHFLSTLNGHAIDNLTTLAQDTIDFFVENGDAVEGAVIITCEDIGIGYTLPRSFDSAEEVLNYVLEQAGQSLQT</sequence>
<feature type="chain" id="PRO_5041208707" evidence="4">
    <location>
        <begin position="29"/>
        <end position="527"/>
    </location>
</feature>
<evidence type="ECO:0000259" key="5">
    <source>
        <dbReference type="SMART" id="SM00656"/>
    </source>
</evidence>
<dbReference type="InterPro" id="IPR002022">
    <property type="entry name" value="Pec_lyase"/>
</dbReference>
<name>A0AA38PF19_9AGAR</name>
<dbReference type="SMART" id="SM00656">
    <property type="entry name" value="Amb_all"/>
    <property type="match status" value="1"/>
</dbReference>
<dbReference type="Pfam" id="PF00544">
    <property type="entry name" value="Pectate_lyase_4"/>
    <property type="match status" value="1"/>
</dbReference>
<protein>
    <submittedName>
        <fullName evidence="6">Polysaccharide lyase family 1 protein</fullName>
    </submittedName>
</protein>